<dbReference type="Proteomes" id="UP000189580">
    <property type="component" value="Chromosome c"/>
</dbReference>
<dbReference type="EMBL" id="CP014500">
    <property type="protein sequence ID" value="ANB11448.1"/>
    <property type="molecule type" value="Genomic_DNA"/>
</dbReference>
<keyword evidence="2" id="KW-1185">Reference proteome</keyword>
<dbReference type="GeneID" id="30036371"/>
<evidence type="ECO:0000313" key="2">
    <source>
        <dbReference type="Proteomes" id="UP000189580"/>
    </source>
</evidence>
<dbReference type="SUPFAM" id="SSF56808">
    <property type="entry name" value="Ribosomal protein L1"/>
    <property type="match status" value="1"/>
</dbReference>
<name>A0A161HJA1_9ASCO</name>
<protein>
    <submittedName>
        <fullName evidence="1">Utp30p</fullName>
    </submittedName>
</protein>
<dbReference type="OrthoDB" id="10251727at2759"/>
<dbReference type="RefSeq" id="XP_018733925.1">
    <property type="nucleotide sequence ID" value="XM_018881323.1"/>
</dbReference>
<accession>A0A161HJA1</accession>
<dbReference type="AlphaFoldDB" id="A0A161HJA1"/>
<reference evidence="1 2" key="1">
    <citation type="submission" date="2016-02" db="EMBL/GenBank/DDBJ databases">
        <title>Complete genome sequence and transcriptome regulation of the pentose utilising yeast Sugiyamaella lignohabitans.</title>
        <authorList>
            <person name="Bellasio M."/>
            <person name="Peymann A."/>
            <person name="Valli M."/>
            <person name="Sipitzky M."/>
            <person name="Graf A."/>
            <person name="Sauer M."/>
            <person name="Marx H."/>
            <person name="Mattanovich D."/>
        </authorList>
    </citation>
    <scope>NUCLEOTIDE SEQUENCE [LARGE SCALE GENOMIC DNA]</scope>
    <source>
        <strain evidence="1 2">CBS 10342</strain>
    </source>
</reference>
<dbReference type="InterPro" id="IPR028364">
    <property type="entry name" value="Ribosomal_uL1/biogenesis"/>
</dbReference>
<evidence type="ECO:0000313" key="1">
    <source>
        <dbReference type="EMBL" id="ANB11448.1"/>
    </source>
</evidence>
<gene>
    <name evidence="1" type="primary">UTP30</name>
    <name evidence="1" type="ORF">AWJ20_4259</name>
</gene>
<proteinExistence type="predicted"/>
<dbReference type="Pfam" id="PF00687">
    <property type="entry name" value="Ribosomal_L1"/>
    <property type="match status" value="1"/>
</dbReference>
<dbReference type="KEGG" id="slb:AWJ20_4259"/>
<organism evidence="1 2">
    <name type="scientific">Sugiyamaella lignohabitans</name>
    <dbReference type="NCBI Taxonomy" id="796027"/>
    <lineage>
        <taxon>Eukaryota</taxon>
        <taxon>Fungi</taxon>
        <taxon>Dikarya</taxon>
        <taxon>Ascomycota</taxon>
        <taxon>Saccharomycotina</taxon>
        <taxon>Dipodascomycetes</taxon>
        <taxon>Dipodascales</taxon>
        <taxon>Trichomonascaceae</taxon>
        <taxon>Sugiyamaella</taxon>
    </lineage>
</organism>
<sequence length="269" mass="29230">MTMTDKVVTPPKRLTAQAVSGLLSKHPNSPVYLQITVKKNPGKGKPLEGNKRVSSPVLISLPHRAREKKLNDMTICLIVKDPQQKFQKVLEDDKNSPTHDLFTEIVSISKLRSRVAASKPSSNSKKAQISIEKFDLIVAQANIIHLLPDTIPASLYKTGKTVPVPIQITAKDPKLPKGSQEVIDPRLVLYQMKKLVNKSTVLVIPKQGSTCFSVLVGISDPDTMSKLIDNINTAIDGIVGNVDAVGGWSNVVSIHIKTADSISLPVVDL</sequence>
<dbReference type="InterPro" id="IPR023674">
    <property type="entry name" value="Ribosomal_uL1-like"/>
</dbReference>